<feature type="transmembrane region" description="Helical" evidence="1">
    <location>
        <begin position="90"/>
        <end position="109"/>
    </location>
</feature>
<evidence type="ECO:0000313" key="3">
    <source>
        <dbReference type="Proteomes" id="UP000241222"/>
    </source>
</evidence>
<dbReference type="OrthoDB" id="270162at2"/>
<keyword evidence="1" id="KW-0472">Membrane</keyword>
<dbReference type="Pfam" id="PF06912">
    <property type="entry name" value="DUF1275"/>
    <property type="match status" value="1"/>
</dbReference>
<organism evidence="2 3">
    <name type="scientific">Photobacterium lutimaris</name>
    <dbReference type="NCBI Taxonomy" id="388278"/>
    <lineage>
        <taxon>Bacteria</taxon>
        <taxon>Pseudomonadati</taxon>
        <taxon>Pseudomonadota</taxon>
        <taxon>Gammaproteobacteria</taxon>
        <taxon>Vibrionales</taxon>
        <taxon>Vibrionaceae</taxon>
        <taxon>Photobacterium</taxon>
    </lineage>
</organism>
<dbReference type="InterPro" id="IPR010699">
    <property type="entry name" value="DUF1275"/>
</dbReference>
<dbReference type="PANTHER" id="PTHR37314:SF4">
    <property type="entry name" value="UPF0700 TRANSMEMBRANE PROTEIN YOAK"/>
    <property type="match status" value="1"/>
</dbReference>
<dbReference type="EMBL" id="PYMH01000002">
    <property type="protein sequence ID" value="PSU34839.1"/>
    <property type="molecule type" value="Genomic_DNA"/>
</dbReference>
<dbReference type="Proteomes" id="UP000241222">
    <property type="component" value="Unassembled WGS sequence"/>
</dbReference>
<keyword evidence="1" id="KW-1133">Transmembrane helix</keyword>
<feature type="transmembrane region" description="Helical" evidence="1">
    <location>
        <begin position="192"/>
        <end position="215"/>
    </location>
</feature>
<accession>A0A2T3J181</accession>
<keyword evidence="1" id="KW-0812">Transmembrane</keyword>
<dbReference type="RefSeq" id="WP_107348164.1">
    <property type="nucleotide sequence ID" value="NZ_PYMH01000002.1"/>
</dbReference>
<dbReference type="PANTHER" id="PTHR37314">
    <property type="entry name" value="SLR0142 PROTEIN"/>
    <property type="match status" value="1"/>
</dbReference>
<protein>
    <submittedName>
        <fullName evidence="2">DUF1275 domain-containing protein</fullName>
    </submittedName>
</protein>
<dbReference type="AlphaFoldDB" id="A0A2T3J181"/>
<name>A0A2T3J181_9GAMM</name>
<feature type="transmembrane region" description="Helical" evidence="1">
    <location>
        <begin position="168"/>
        <end position="186"/>
    </location>
</feature>
<gene>
    <name evidence="2" type="ORF">C9I99_07050</name>
</gene>
<sequence>MVTRIPSWILLGAIMLAFSAGALNAMALLTFTNNAVSHVTGTITQAMSALTVENHHATVYLLSIVGCFFLGAVTSGMIIHNEALRLGRSYGTALFIEAVVLFAATYYFYHHKMTGEFLASFACGLQNAMIATYSGSVIRTTHLTGIVSDLGAALGHMISRRALNLPQLVMQGSILVAFSAGAFVGAKMLNVVGMVAMLLPATIVLCASIGYMLMLRRQKAN</sequence>
<reference evidence="2 3" key="1">
    <citation type="submission" date="2018-03" db="EMBL/GenBank/DDBJ databases">
        <title>Whole genome sequencing of Histamine producing bacteria.</title>
        <authorList>
            <person name="Butler K."/>
        </authorList>
    </citation>
    <scope>NUCLEOTIDE SEQUENCE [LARGE SCALE GENOMIC DNA]</scope>
    <source>
        <strain evidence="2 3">JCM 13586</strain>
    </source>
</reference>
<evidence type="ECO:0000313" key="2">
    <source>
        <dbReference type="EMBL" id="PSU34839.1"/>
    </source>
</evidence>
<proteinExistence type="predicted"/>
<keyword evidence="3" id="KW-1185">Reference proteome</keyword>
<feature type="transmembrane region" description="Helical" evidence="1">
    <location>
        <begin position="59"/>
        <end position="78"/>
    </location>
</feature>
<comment type="caution">
    <text evidence="2">The sequence shown here is derived from an EMBL/GenBank/DDBJ whole genome shotgun (WGS) entry which is preliminary data.</text>
</comment>
<evidence type="ECO:0000256" key="1">
    <source>
        <dbReference type="SAM" id="Phobius"/>
    </source>
</evidence>
<feature type="transmembrane region" description="Helical" evidence="1">
    <location>
        <begin position="7"/>
        <end position="29"/>
    </location>
</feature>